<keyword evidence="2" id="KW-1185">Reference proteome</keyword>
<proteinExistence type="predicted"/>
<dbReference type="Gene3D" id="3.30.930.10">
    <property type="entry name" value="Bira Bifunctional Protein, Domain 2"/>
    <property type="match status" value="1"/>
</dbReference>
<accession>A0A9N9DZZ8</accession>
<dbReference type="InterPro" id="IPR045864">
    <property type="entry name" value="aa-tRNA-synth_II/BPL/LPL"/>
</dbReference>
<feature type="non-terminal residue" evidence="1">
    <location>
        <position position="93"/>
    </location>
</feature>
<name>A0A9N9DZZ8_9GLOM</name>
<dbReference type="AlphaFoldDB" id="A0A9N9DZZ8"/>
<reference evidence="1" key="1">
    <citation type="submission" date="2021-06" db="EMBL/GenBank/DDBJ databases">
        <authorList>
            <person name="Kallberg Y."/>
            <person name="Tangrot J."/>
            <person name="Rosling A."/>
        </authorList>
    </citation>
    <scope>NUCLEOTIDE SEQUENCE</scope>
    <source>
        <strain evidence="1">IA702</strain>
    </source>
</reference>
<gene>
    <name evidence="1" type="ORF">POCULU_LOCUS10126</name>
</gene>
<comment type="caution">
    <text evidence="1">The sequence shown here is derived from an EMBL/GenBank/DDBJ whole genome shotgun (WGS) entry which is preliminary data.</text>
</comment>
<protein>
    <submittedName>
        <fullName evidence="1">10170_t:CDS:1</fullName>
    </submittedName>
</protein>
<evidence type="ECO:0000313" key="1">
    <source>
        <dbReference type="EMBL" id="CAG8654486.1"/>
    </source>
</evidence>
<dbReference type="EMBL" id="CAJVPJ010004674">
    <property type="protein sequence ID" value="CAG8654486.1"/>
    <property type="molecule type" value="Genomic_DNA"/>
</dbReference>
<organism evidence="1 2">
    <name type="scientific">Paraglomus occultum</name>
    <dbReference type="NCBI Taxonomy" id="144539"/>
    <lineage>
        <taxon>Eukaryota</taxon>
        <taxon>Fungi</taxon>
        <taxon>Fungi incertae sedis</taxon>
        <taxon>Mucoromycota</taxon>
        <taxon>Glomeromycotina</taxon>
        <taxon>Glomeromycetes</taxon>
        <taxon>Paraglomerales</taxon>
        <taxon>Paraglomeraceae</taxon>
        <taxon>Paraglomus</taxon>
    </lineage>
</organism>
<evidence type="ECO:0000313" key="2">
    <source>
        <dbReference type="Proteomes" id="UP000789572"/>
    </source>
</evidence>
<dbReference type="Proteomes" id="UP000789572">
    <property type="component" value="Unassembled WGS sequence"/>
</dbReference>
<sequence>MCDTHPTSSRLCSRTFNVQNRYLTASNNSITFNAQTTQVPRITPVTVNINNNTYPIDEYTNVTENILSKTTRKLHLQVGHPIHTLRTLIEQHF</sequence>